<evidence type="ECO:0000313" key="2">
    <source>
        <dbReference type="WBParaSite" id="jg15446"/>
    </source>
</evidence>
<accession>A0A915D4Z9</accession>
<name>A0A915D4Z9_9BILA</name>
<reference evidence="2" key="1">
    <citation type="submission" date="2022-11" db="UniProtKB">
        <authorList>
            <consortium name="WormBaseParasite"/>
        </authorList>
    </citation>
    <scope>IDENTIFICATION</scope>
</reference>
<organism evidence="1 2">
    <name type="scientific">Ditylenchus dipsaci</name>
    <dbReference type="NCBI Taxonomy" id="166011"/>
    <lineage>
        <taxon>Eukaryota</taxon>
        <taxon>Metazoa</taxon>
        <taxon>Ecdysozoa</taxon>
        <taxon>Nematoda</taxon>
        <taxon>Chromadorea</taxon>
        <taxon>Rhabditida</taxon>
        <taxon>Tylenchina</taxon>
        <taxon>Tylenchomorpha</taxon>
        <taxon>Sphaerularioidea</taxon>
        <taxon>Anguinidae</taxon>
        <taxon>Anguininae</taxon>
        <taxon>Ditylenchus</taxon>
    </lineage>
</organism>
<sequence>MKLNWFRTPSSCIAMSVKDLVECGMNAKSLVECSKPWMRVTSQERRSLARPLSTSCTLPEATLAYLCRSSDTKKTVDATQKTQEANQSGAESVKKAEVSTESCKSFDEQQFWQIFEPATSFMHHDQCQPDAELLSSIPEPIVVVIIEIELKRPLKGQSQLHHDDPKRKMSQFPRGAAVFYC</sequence>
<dbReference type="AlphaFoldDB" id="A0A915D4Z9"/>
<proteinExistence type="predicted"/>
<evidence type="ECO:0000313" key="1">
    <source>
        <dbReference type="Proteomes" id="UP000887574"/>
    </source>
</evidence>
<dbReference type="Proteomes" id="UP000887574">
    <property type="component" value="Unplaced"/>
</dbReference>
<dbReference type="WBParaSite" id="jg15446">
    <property type="protein sequence ID" value="jg15446"/>
    <property type="gene ID" value="jg15446"/>
</dbReference>
<protein>
    <submittedName>
        <fullName evidence="2">Uncharacterized protein</fullName>
    </submittedName>
</protein>
<keyword evidence="1" id="KW-1185">Reference proteome</keyword>